<dbReference type="Gene3D" id="1.20.58.760">
    <property type="entry name" value="Peptidase M41"/>
    <property type="match status" value="1"/>
</dbReference>
<comment type="similarity">
    <text evidence="3">In the N-terminal section; belongs to the AAA ATPase family.</text>
</comment>
<proteinExistence type="inferred from homology"/>
<feature type="compositionally biased region" description="Low complexity" evidence="11">
    <location>
        <begin position="63"/>
        <end position="97"/>
    </location>
</feature>
<accession>A0AAW1QJP8</accession>
<evidence type="ECO:0000256" key="10">
    <source>
        <dbReference type="ARBA" id="ARBA00023049"/>
    </source>
</evidence>
<organism evidence="13 14">
    <name type="scientific">Apatococcus lobatus</name>
    <dbReference type="NCBI Taxonomy" id="904363"/>
    <lineage>
        <taxon>Eukaryota</taxon>
        <taxon>Viridiplantae</taxon>
        <taxon>Chlorophyta</taxon>
        <taxon>core chlorophytes</taxon>
        <taxon>Trebouxiophyceae</taxon>
        <taxon>Chlorellales</taxon>
        <taxon>Chlorellaceae</taxon>
        <taxon>Apatococcus</taxon>
    </lineage>
</organism>
<dbReference type="GO" id="GO:0046872">
    <property type="term" value="F:metal ion binding"/>
    <property type="evidence" value="ECO:0007669"/>
    <property type="project" value="UniProtKB-KW"/>
</dbReference>
<feature type="region of interest" description="Disordered" evidence="11">
    <location>
        <begin position="421"/>
        <end position="464"/>
    </location>
</feature>
<protein>
    <recommendedName>
        <fullName evidence="12">AAA+ ATPase domain-containing protein</fullName>
    </recommendedName>
</protein>
<dbReference type="EMBL" id="JALJOS010000036">
    <property type="protein sequence ID" value="KAK9821639.1"/>
    <property type="molecule type" value="Genomic_DNA"/>
</dbReference>
<feature type="domain" description="AAA+ ATPase" evidence="12">
    <location>
        <begin position="546"/>
        <end position="683"/>
    </location>
</feature>
<evidence type="ECO:0000256" key="1">
    <source>
        <dbReference type="ARBA" id="ARBA00001947"/>
    </source>
</evidence>
<keyword evidence="9" id="KW-0067">ATP-binding</keyword>
<evidence type="ECO:0000256" key="7">
    <source>
        <dbReference type="ARBA" id="ARBA00022801"/>
    </source>
</evidence>
<dbReference type="FunFam" id="3.40.50.300:FF:000001">
    <property type="entry name" value="ATP-dependent zinc metalloprotease FtsH"/>
    <property type="match status" value="1"/>
</dbReference>
<comment type="caution">
    <text evidence="13">The sequence shown here is derived from an EMBL/GenBank/DDBJ whole genome shotgun (WGS) entry which is preliminary data.</text>
</comment>
<name>A0AAW1QJP8_9CHLO</name>
<dbReference type="InterPro" id="IPR000642">
    <property type="entry name" value="Peptidase_M41"/>
</dbReference>
<keyword evidence="6" id="KW-0547">Nucleotide-binding</keyword>
<dbReference type="GO" id="GO:0004176">
    <property type="term" value="F:ATP-dependent peptidase activity"/>
    <property type="evidence" value="ECO:0007669"/>
    <property type="project" value="InterPro"/>
</dbReference>
<dbReference type="Proteomes" id="UP001438707">
    <property type="component" value="Unassembled WGS sequence"/>
</dbReference>
<evidence type="ECO:0000256" key="6">
    <source>
        <dbReference type="ARBA" id="ARBA00022741"/>
    </source>
</evidence>
<dbReference type="GO" id="GO:0004222">
    <property type="term" value="F:metalloendopeptidase activity"/>
    <property type="evidence" value="ECO:0007669"/>
    <property type="project" value="InterPro"/>
</dbReference>
<dbReference type="Pfam" id="PF00004">
    <property type="entry name" value="AAA"/>
    <property type="match status" value="1"/>
</dbReference>
<dbReference type="SUPFAM" id="SSF140990">
    <property type="entry name" value="FtsH protease domain-like"/>
    <property type="match status" value="1"/>
</dbReference>
<dbReference type="InterPro" id="IPR003959">
    <property type="entry name" value="ATPase_AAA_core"/>
</dbReference>
<dbReference type="GO" id="GO:0006508">
    <property type="term" value="P:proteolysis"/>
    <property type="evidence" value="ECO:0007669"/>
    <property type="project" value="UniProtKB-KW"/>
</dbReference>
<comment type="similarity">
    <text evidence="2">In the C-terminal section; belongs to the peptidase M41 family.</text>
</comment>
<evidence type="ECO:0000256" key="11">
    <source>
        <dbReference type="SAM" id="MobiDB-lite"/>
    </source>
</evidence>
<evidence type="ECO:0000313" key="13">
    <source>
        <dbReference type="EMBL" id="KAK9821639.1"/>
    </source>
</evidence>
<evidence type="ECO:0000256" key="2">
    <source>
        <dbReference type="ARBA" id="ARBA00010044"/>
    </source>
</evidence>
<dbReference type="AlphaFoldDB" id="A0AAW1QJP8"/>
<dbReference type="SUPFAM" id="SSF52540">
    <property type="entry name" value="P-loop containing nucleoside triphosphate hydrolases"/>
    <property type="match status" value="1"/>
</dbReference>
<evidence type="ECO:0000256" key="5">
    <source>
        <dbReference type="ARBA" id="ARBA00022723"/>
    </source>
</evidence>
<dbReference type="InterPro" id="IPR037219">
    <property type="entry name" value="Peptidase_M41-like"/>
</dbReference>
<dbReference type="GO" id="GO:0005524">
    <property type="term" value="F:ATP binding"/>
    <property type="evidence" value="ECO:0007669"/>
    <property type="project" value="UniProtKB-KW"/>
</dbReference>
<dbReference type="InterPro" id="IPR003960">
    <property type="entry name" value="ATPase_AAA_CS"/>
</dbReference>
<dbReference type="InterPro" id="IPR003593">
    <property type="entry name" value="AAA+_ATPase"/>
</dbReference>
<dbReference type="GO" id="GO:0009507">
    <property type="term" value="C:chloroplast"/>
    <property type="evidence" value="ECO:0007669"/>
    <property type="project" value="TreeGrafter"/>
</dbReference>
<comment type="cofactor">
    <cofactor evidence="1">
        <name>Zn(2+)</name>
        <dbReference type="ChEBI" id="CHEBI:29105"/>
    </cofactor>
</comment>
<dbReference type="GO" id="GO:0045037">
    <property type="term" value="P:protein import into chloroplast stroma"/>
    <property type="evidence" value="ECO:0007669"/>
    <property type="project" value="TreeGrafter"/>
</dbReference>
<dbReference type="Gene3D" id="1.10.8.60">
    <property type="match status" value="1"/>
</dbReference>
<keyword evidence="7" id="KW-0378">Hydrolase</keyword>
<dbReference type="Gene3D" id="3.40.50.300">
    <property type="entry name" value="P-loop containing nucleotide triphosphate hydrolases"/>
    <property type="match status" value="1"/>
</dbReference>
<dbReference type="CDD" id="cd19501">
    <property type="entry name" value="RecA-like_FtsH"/>
    <property type="match status" value="1"/>
</dbReference>
<evidence type="ECO:0000313" key="14">
    <source>
        <dbReference type="Proteomes" id="UP001438707"/>
    </source>
</evidence>
<keyword evidence="8" id="KW-0862">Zinc</keyword>
<dbReference type="SMART" id="SM00382">
    <property type="entry name" value="AAA"/>
    <property type="match status" value="1"/>
</dbReference>
<evidence type="ECO:0000256" key="3">
    <source>
        <dbReference type="ARBA" id="ARBA00010550"/>
    </source>
</evidence>
<feature type="compositionally biased region" description="Basic and acidic residues" evidence="11">
    <location>
        <begin position="437"/>
        <end position="447"/>
    </location>
</feature>
<keyword evidence="10" id="KW-0482">Metalloprotease</keyword>
<dbReference type="PANTHER" id="PTHR23076">
    <property type="entry name" value="METALLOPROTEASE M41 FTSH"/>
    <property type="match status" value="1"/>
</dbReference>
<evidence type="ECO:0000259" key="12">
    <source>
        <dbReference type="SMART" id="SM00382"/>
    </source>
</evidence>
<dbReference type="Pfam" id="PF01434">
    <property type="entry name" value="Peptidase_M41"/>
    <property type="match status" value="1"/>
</dbReference>
<evidence type="ECO:0000256" key="9">
    <source>
        <dbReference type="ARBA" id="ARBA00022840"/>
    </source>
</evidence>
<keyword evidence="4" id="KW-0645">Protease</keyword>
<dbReference type="GO" id="GO:0016887">
    <property type="term" value="F:ATP hydrolysis activity"/>
    <property type="evidence" value="ECO:0007669"/>
    <property type="project" value="InterPro"/>
</dbReference>
<keyword evidence="14" id="KW-1185">Reference proteome</keyword>
<dbReference type="PANTHER" id="PTHR23076:SF56">
    <property type="entry name" value="INACTIVE ATP-DEPENDENT ZINC METALLOPROTEASE FTSHI 2, CHLOROPLASTIC-RELATED"/>
    <property type="match status" value="1"/>
</dbReference>
<reference evidence="13 14" key="1">
    <citation type="journal article" date="2024" name="Nat. Commun.">
        <title>Phylogenomics reveals the evolutionary origins of lichenization in chlorophyte algae.</title>
        <authorList>
            <person name="Puginier C."/>
            <person name="Libourel C."/>
            <person name="Otte J."/>
            <person name="Skaloud P."/>
            <person name="Haon M."/>
            <person name="Grisel S."/>
            <person name="Petersen M."/>
            <person name="Berrin J.G."/>
            <person name="Delaux P.M."/>
            <person name="Dal Grande F."/>
            <person name="Keller J."/>
        </authorList>
    </citation>
    <scope>NUCLEOTIDE SEQUENCE [LARGE SCALE GENOMIC DNA]</scope>
    <source>
        <strain evidence="13 14">SAG 2145</strain>
    </source>
</reference>
<sequence>MAHKALLLSDCALWLQHIHSASSSRGPRPLSLPPPGQLKPAGSFLEKTQPCRAIKRQKLALKAKASGSGAAAESAAGSHPSSSERGAASASSSGVDVEGSHALPGPSKVKRKKASKHATPQMPAQEAGAEEVPKPELPSPEETRMAKAVLRRMHRLRHSAPNAQQLLKELGDPDPDDPACIEEIVGHMRLSQAIDPVGGIPQGRGGFSTDEHAWRPIPSLSSTSLRLVVKTNEIAGSSYLHVSHVDSHWRLLRSQQVEGPCLVILKNGTVAQSHVPEADYRLPYAMETHAVKMTTLQPEPAADSIWYGDPKGAIGIPVQKFLVSALPVIGLVAAYVAARFAKYLKGGFDDRQKLRRAEIDRNRELKKQAELDDLVLEPRRMAEAGEGLESIVSAMQRLGSPISEADVQAILDDVKDQERRRAELKSEGIATASDPQEEAKQRTERQRARQQAAAESEEASAMDKMQNFSRMRSVKVQPKMSRTDMEAQARMRAVGRQMKGVKLQYTADDRVFFDDVAGIGQAKEELKEVVDFFVAPGRFKRSGARIPKGVLLCGPPGTGKTLLARAVAGEAGVSFLAINASEFVEMFMGVGAARVRDLFGRAREIAPAIIFIDEIDAIGRTRGGSQGNNERDQTLNMLLTELDGFEEDTGVIIMGATNRKDVLDPALIRPGRFDRIILVGRPDYEGRIDILKVHLEKRPLADDINEESLGRLAFQTQQFVGASLANLVNIAALNAGGAGRDSICYADLEQALYQEMNGPESSAFSPERSRRLAVQEAATALVCTLMPAIEPVTLVSIQPRQNSPLGQTVVRTNEQRQYAELWTRRYLEEQLITVLAGRAAEELAYGLEEMTSINQGKLVLARRIVQKLVASAALNDELGPRTLAYDSGIKGRRKYLLVPETFTYATHYQADQLMERLLNQAYSEAKALLQRNQAALDLLINLLQERMTLEGDVVRAIVREHADEEDVRQRDINLLQPIL</sequence>
<gene>
    <name evidence="13" type="ORF">WJX74_002762</name>
</gene>
<evidence type="ECO:0000256" key="8">
    <source>
        <dbReference type="ARBA" id="ARBA00022833"/>
    </source>
</evidence>
<feature type="region of interest" description="Disordered" evidence="11">
    <location>
        <begin position="22"/>
        <end position="142"/>
    </location>
</feature>
<dbReference type="InterPro" id="IPR027417">
    <property type="entry name" value="P-loop_NTPase"/>
</dbReference>
<keyword evidence="5" id="KW-0479">Metal-binding</keyword>
<dbReference type="PROSITE" id="PS00674">
    <property type="entry name" value="AAA"/>
    <property type="match status" value="1"/>
</dbReference>
<evidence type="ECO:0000256" key="4">
    <source>
        <dbReference type="ARBA" id="ARBA00022670"/>
    </source>
</evidence>